<name>A0AAE3J9X3_9FIRM</name>
<keyword evidence="2" id="KW-0285">Flavoprotein</keyword>
<dbReference type="AlphaFoldDB" id="A0AAE3J9X3"/>
<keyword evidence="3" id="KW-0274">FAD</keyword>
<dbReference type="RefSeq" id="WP_308456167.1">
    <property type="nucleotide sequence ID" value="NZ_JAJEQM010000005.1"/>
</dbReference>
<accession>A0AAE3J9X3</accession>
<keyword evidence="7" id="KW-1185">Reference proteome</keyword>
<dbReference type="NCBIfam" id="TIGR00275">
    <property type="entry name" value="aminoacetone oxidase family FAD-binding enzyme"/>
    <property type="match status" value="1"/>
</dbReference>
<comment type="caution">
    <text evidence="6">The sequence shown here is derived from an EMBL/GenBank/DDBJ whole genome shotgun (WGS) entry which is preliminary data.</text>
</comment>
<dbReference type="PRINTS" id="PR00411">
    <property type="entry name" value="PNDRDTASEI"/>
</dbReference>
<evidence type="ECO:0000313" key="6">
    <source>
        <dbReference type="EMBL" id="MCC2210205.1"/>
    </source>
</evidence>
<evidence type="ECO:0000256" key="2">
    <source>
        <dbReference type="ARBA" id="ARBA00022630"/>
    </source>
</evidence>
<dbReference type="Gene3D" id="2.40.30.10">
    <property type="entry name" value="Translation factors"/>
    <property type="match status" value="1"/>
</dbReference>
<dbReference type="InterPro" id="IPR036188">
    <property type="entry name" value="FAD/NAD-bd_sf"/>
</dbReference>
<dbReference type="SUPFAM" id="SSF51905">
    <property type="entry name" value="FAD/NAD(P)-binding domain"/>
    <property type="match status" value="1"/>
</dbReference>
<feature type="domain" description="RsdA/BaiN/AoA(So)-like insert" evidence="5">
    <location>
        <begin position="190"/>
        <end position="341"/>
    </location>
</feature>
<dbReference type="Pfam" id="PF22780">
    <property type="entry name" value="HI0933_like_1st"/>
    <property type="match status" value="1"/>
</dbReference>
<evidence type="ECO:0000256" key="3">
    <source>
        <dbReference type="ARBA" id="ARBA00022827"/>
    </source>
</evidence>
<reference evidence="6 7" key="1">
    <citation type="submission" date="2021-10" db="EMBL/GenBank/DDBJ databases">
        <title>Anaerobic single-cell dispensing facilitates the cultivation of human gut bacteria.</title>
        <authorList>
            <person name="Afrizal A."/>
        </authorList>
    </citation>
    <scope>NUCLEOTIDE SEQUENCE [LARGE SCALE GENOMIC DNA]</scope>
    <source>
        <strain evidence="6 7">CLA-AA-H232</strain>
    </source>
</reference>
<proteinExistence type="predicted"/>
<dbReference type="PANTHER" id="PTHR42887:SF2">
    <property type="entry name" value="OS12G0638800 PROTEIN"/>
    <property type="match status" value="1"/>
</dbReference>
<dbReference type="SUPFAM" id="SSF160996">
    <property type="entry name" value="HI0933 insert domain-like"/>
    <property type="match status" value="1"/>
</dbReference>
<dbReference type="EMBL" id="JAJEQM010000005">
    <property type="protein sequence ID" value="MCC2210205.1"/>
    <property type="molecule type" value="Genomic_DNA"/>
</dbReference>
<evidence type="ECO:0000259" key="4">
    <source>
        <dbReference type="Pfam" id="PF03486"/>
    </source>
</evidence>
<evidence type="ECO:0000313" key="7">
    <source>
        <dbReference type="Proteomes" id="UP001198242"/>
    </source>
</evidence>
<dbReference type="InterPro" id="IPR023166">
    <property type="entry name" value="BaiN-like_dom_sf"/>
</dbReference>
<evidence type="ECO:0000256" key="1">
    <source>
        <dbReference type="ARBA" id="ARBA00001974"/>
    </source>
</evidence>
<sequence>MSKKIAVIGGGASGLFAAIFAAQNGNSVTIYESGERVGRKILATGNGRCNMTNMNADIENYHGRNPKFIMGARNKFWVEETLEFFSELGIVSKTEDEGKVYPYSDQASAVLDVLRFRLDSLGVKIVTSFEVEKVKKKKSGFNVISYNGQSEYADSVIVATGGKAAPNLGSKGVGYEILESFGHKVTELSPSLVQIKTETDVVKKLKGIKLNANVSLGNFKEYGEVLFTEYGLSGPAVFSLSSRLKNQKTISLDIMSEYSEDELYDMISVRMYQNPKITLENFFVGMFNKRVGQALLKYCGIEPLSRYAVTLGEKEIRRICSTIKKWNFKITGTMSWNNAQVTKGGVITDDFNPNTMESKLVNGLYATGEVLDIDGDCGGYNLQWAWSSGYLAGISVGK</sequence>
<dbReference type="Gene3D" id="3.50.50.60">
    <property type="entry name" value="FAD/NAD(P)-binding domain"/>
    <property type="match status" value="1"/>
</dbReference>
<feature type="domain" description="RsdA/BaiN/AoA(So)-like Rossmann fold-like" evidence="4">
    <location>
        <begin position="4"/>
        <end position="393"/>
    </location>
</feature>
<evidence type="ECO:0000259" key="5">
    <source>
        <dbReference type="Pfam" id="PF22780"/>
    </source>
</evidence>
<protein>
    <submittedName>
        <fullName evidence="6">NAD(P)/FAD-dependent oxidoreductase</fullName>
    </submittedName>
</protein>
<gene>
    <name evidence="6" type="ORF">LKE05_05295</name>
</gene>
<dbReference type="InterPro" id="IPR055178">
    <property type="entry name" value="RsdA/BaiN/AoA(So)-like_dom"/>
</dbReference>
<dbReference type="PANTHER" id="PTHR42887">
    <property type="entry name" value="OS12G0638800 PROTEIN"/>
    <property type="match status" value="1"/>
</dbReference>
<organism evidence="6 7">
    <name type="scientific">Hominilimicola fabiformis</name>
    <dbReference type="NCBI Taxonomy" id="2885356"/>
    <lineage>
        <taxon>Bacteria</taxon>
        <taxon>Bacillati</taxon>
        <taxon>Bacillota</taxon>
        <taxon>Clostridia</taxon>
        <taxon>Eubacteriales</taxon>
        <taxon>Oscillospiraceae</taxon>
        <taxon>Hominilimicola</taxon>
    </lineage>
</organism>
<dbReference type="Gene3D" id="1.10.8.260">
    <property type="entry name" value="HI0933 insert domain-like"/>
    <property type="match status" value="1"/>
</dbReference>
<dbReference type="InterPro" id="IPR057661">
    <property type="entry name" value="RsdA/BaiN/AoA(So)_Rossmann"/>
</dbReference>
<dbReference type="InterPro" id="IPR004792">
    <property type="entry name" value="BaiN-like"/>
</dbReference>
<dbReference type="Proteomes" id="UP001198242">
    <property type="component" value="Unassembled WGS sequence"/>
</dbReference>
<dbReference type="PRINTS" id="PR00368">
    <property type="entry name" value="FADPNR"/>
</dbReference>
<dbReference type="Pfam" id="PF03486">
    <property type="entry name" value="HI0933_like"/>
    <property type="match status" value="1"/>
</dbReference>
<comment type="cofactor">
    <cofactor evidence="1">
        <name>FAD</name>
        <dbReference type="ChEBI" id="CHEBI:57692"/>
    </cofactor>
</comment>